<name>A0A0W7X3J7_9ACTN</name>
<dbReference type="GO" id="GO:0004674">
    <property type="term" value="F:protein serine/threonine kinase activity"/>
    <property type="evidence" value="ECO:0007669"/>
    <property type="project" value="UniProtKB-KW"/>
</dbReference>
<comment type="caution">
    <text evidence="3">The sequence shown here is derived from an EMBL/GenBank/DDBJ whole genome shotgun (WGS) entry which is preliminary data.</text>
</comment>
<keyword evidence="1" id="KW-0418">Kinase</keyword>
<dbReference type="CDD" id="cd16936">
    <property type="entry name" value="HATPase_RsbW-like"/>
    <property type="match status" value="1"/>
</dbReference>
<proteinExistence type="predicted"/>
<keyword evidence="1" id="KW-0723">Serine/threonine-protein kinase</keyword>
<dbReference type="Proteomes" id="UP000054804">
    <property type="component" value="Unassembled WGS sequence"/>
</dbReference>
<keyword evidence="1" id="KW-0808">Transferase</keyword>
<dbReference type="InterPro" id="IPR003594">
    <property type="entry name" value="HATPase_dom"/>
</dbReference>
<evidence type="ECO:0000259" key="2">
    <source>
        <dbReference type="Pfam" id="PF13581"/>
    </source>
</evidence>
<dbReference type="PANTHER" id="PTHR35526">
    <property type="entry name" value="ANTI-SIGMA-F FACTOR RSBW-RELATED"/>
    <property type="match status" value="1"/>
</dbReference>
<evidence type="ECO:0000256" key="1">
    <source>
        <dbReference type="ARBA" id="ARBA00022527"/>
    </source>
</evidence>
<feature type="domain" description="Histidine kinase/HSP90-like ATPase" evidence="2">
    <location>
        <begin position="3"/>
        <end position="85"/>
    </location>
</feature>
<protein>
    <recommendedName>
        <fullName evidence="2">Histidine kinase/HSP90-like ATPase domain-containing protein</fullName>
    </recommendedName>
</protein>
<dbReference type="InterPro" id="IPR050267">
    <property type="entry name" value="Anti-sigma-factor_SerPK"/>
</dbReference>
<dbReference type="Pfam" id="PF13581">
    <property type="entry name" value="HATPase_c_2"/>
    <property type="match status" value="1"/>
</dbReference>
<keyword evidence="4" id="KW-1185">Reference proteome</keyword>
<dbReference type="AlphaFoldDB" id="A0A0W7X3J7"/>
<dbReference type="InterPro" id="IPR036890">
    <property type="entry name" value="HATPase_C_sf"/>
</dbReference>
<reference evidence="3 4" key="1">
    <citation type="submission" date="2015-12" db="EMBL/GenBank/DDBJ databases">
        <title>Draft genome sequence of Streptomyces silvensis ATCC 53525, a producer of novel hormone antagonists.</title>
        <authorList>
            <person name="Johnston C.W."/>
            <person name="Li Y."/>
            <person name="Magarvey N.A."/>
        </authorList>
    </citation>
    <scope>NUCLEOTIDE SEQUENCE [LARGE SCALE GENOMIC DNA]</scope>
    <source>
        <strain evidence="3 4">ATCC 53525</strain>
    </source>
</reference>
<sequence length="109" mass="11827">MTAWKVDGEVTDVAQLLLSELVTNSIQHAYVPAGREIGVRVTRAEGRLRIEVADANGEQPAPRSARAEEESGRGLALVIALAERWGCHPRAYGVGKAVWAELRLPEAEL</sequence>
<dbReference type="PANTHER" id="PTHR35526:SF3">
    <property type="entry name" value="ANTI-SIGMA-F FACTOR RSBW"/>
    <property type="match status" value="1"/>
</dbReference>
<accession>A0A0W7X3J7</accession>
<dbReference type="Gene3D" id="3.30.565.10">
    <property type="entry name" value="Histidine kinase-like ATPase, C-terminal domain"/>
    <property type="match status" value="1"/>
</dbReference>
<dbReference type="STRING" id="1765722.AT728_15720"/>
<dbReference type="SUPFAM" id="SSF55874">
    <property type="entry name" value="ATPase domain of HSP90 chaperone/DNA topoisomerase II/histidine kinase"/>
    <property type="match status" value="1"/>
</dbReference>
<dbReference type="EMBL" id="LOCL01000034">
    <property type="protein sequence ID" value="KUF17452.1"/>
    <property type="molecule type" value="Genomic_DNA"/>
</dbReference>
<evidence type="ECO:0000313" key="3">
    <source>
        <dbReference type="EMBL" id="KUF17452.1"/>
    </source>
</evidence>
<organism evidence="3 4">
    <name type="scientific">Streptomyces silvensis</name>
    <dbReference type="NCBI Taxonomy" id="1765722"/>
    <lineage>
        <taxon>Bacteria</taxon>
        <taxon>Bacillati</taxon>
        <taxon>Actinomycetota</taxon>
        <taxon>Actinomycetes</taxon>
        <taxon>Kitasatosporales</taxon>
        <taxon>Streptomycetaceae</taxon>
        <taxon>Streptomyces</taxon>
    </lineage>
</organism>
<gene>
    <name evidence="3" type="ORF">AT728_15720</name>
</gene>
<evidence type="ECO:0000313" key="4">
    <source>
        <dbReference type="Proteomes" id="UP000054804"/>
    </source>
</evidence>